<dbReference type="PANTHER" id="PTHR21496:SF23">
    <property type="entry name" value="3-PHENYLPROPIONATE_CINNAMIC ACID DIOXYGENASE FERREDOXIN SUBUNIT"/>
    <property type="match status" value="1"/>
</dbReference>
<dbReference type="InterPro" id="IPR017941">
    <property type="entry name" value="Rieske_2Fe-2S"/>
</dbReference>
<evidence type="ECO:0000313" key="8">
    <source>
        <dbReference type="EMBL" id="PAF27576.1"/>
    </source>
</evidence>
<evidence type="ECO:0000256" key="5">
    <source>
        <dbReference type="ARBA" id="ARBA00023014"/>
    </source>
</evidence>
<dbReference type="NCBIfam" id="TIGR02378">
    <property type="entry name" value="nirD_assim_sml"/>
    <property type="match status" value="1"/>
</dbReference>
<dbReference type="GO" id="GO:0004497">
    <property type="term" value="F:monooxygenase activity"/>
    <property type="evidence" value="ECO:0007669"/>
    <property type="project" value="UniProtKB-ARBA"/>
</dbReference>
<comment type="caution">
    <text evidence="8">The sequence shown here is derived from an EMBL/GenBank/DDBJ whole genome shotgun (WGS) entry which is preliminary data.</text>
</comment>
<dbReference type="RefSeq" id="WP_094428635.1">
    <property type="nucleotide sequence ID" value="NZ_CP019985.1"/>
</dbReference>
<keyword evidence="5" id="KW-0411">Iron-sulfur</keyword>
<dbReference type="GeneID" id="86925708"/>
<dbReference type="Proteomes" id="UP000216133">
    <property type="component" value="Unassembled WGS sequence"/>
</dbReference>
<dbReference type="SUPFAM" id="SSF50022">
    <property type="entry name" value="ISP domain"/>
    <property type="match status" value="1"/>
</dbReference>
<evidence type="ECO:0000256" key="2">
    <source>
        <dbReference type="ARBA" id="ARBA00022723"/>
    </source>
</evidence>
<feature type="domain" description="Rieske" evidence="7">
    <location>
        <begin position="10"/>
        <end position="105"/>
    </location>
</feature>
<evidence type="ECO:0000256" key="6">
    <source>
        <dbReference type="ARBA" id="ARBA00023063"/>
    </source>
</evidence>
<dbReference type="Gene3D" id="2.102.10.10">
    <property type="entry name" value="Rieske [2Fe-2S] iron-sulphur domain"/>
    <property type="match status" value="1"/>
</dbReference>
<dbReference type="AlphaFoldDB" id="A0A268S6N9"/>
<keyword evidence="1" id="KW-0001">2Fe-2S</keyword>
<gene>
    <name evidence="8" type="primary">nirD</name>
    <name evidence="8" type="ORF">CHH61_02585</name>
</gene>
<name>A0A268S6N9_SHOCL</name>
<dbReference type="GO" id="GO:0046872">
    <property type="term" value="F:metal ion binding"/>
    <property type="evidence" value="ECO:0007669"/>
    <property type="project" value="UniProtKB-KW"/>
</dbReference>
<evidence type="ECO:0000256" key="1">
    <source>
        <dbReference type="ARBA" id="ARBA00022714"/>
    </source>
</evidence>
<keyword evidence="3" id="KW-0560">Oxidoreductase</keyword>
<evidence type="ECO:0000256" key="4">
    <source>
        <dbReference type="ARBA" id="ARBA00023004"/>
    </source>
</evidence>
<keyword evidence="6" id="KW-0534">Nitrate assimilation</keyword>
<dbReference type="GO" id="GO:0051537">
    <property type="term" value="F:2 iron, 2 sulfur cluster binding"/>
    <property type="evidence" value="ECO:0007669"/>
    <property type="project" value="UniProtKB-KW"/>
</dbReference>
<dbReference type="CDD" id="cd03530">
    <property type="entry name" value="Rieske_NirD_small_Bacillus"/>
    <property type="match status" value="1"/>
</dbReference>
<dbReference type="EMBL" id="NPBS01000011">
    <property type="protein sequence ID" value="PAF27576.1"/>
    <property type="molecule type" value="Genomic_DNA"/>
</dbReference>
<protein>
    <submittedName>
        <fullName evidence="8">Nitrite reductase (NAD(P)H) small subunit</fullName>
    </submittedName>
</protein>
<proteinExistence type="predicted"/>
<dbReference type="GO" id="GO:0042128">
    <property type="term" value="P:nitrate assimilation"/>
    <property type="evidence" value="ECO:0007669"/>
    <property type="project" value="UniProtKB-KW"/>
</dbReference>
<sequence length="107" mass="11638">MAFVEAGRKVFVANRNELAVGLGKKVEIEGRELALFMQEDGSVRILDNKCPHKGGPLSEGIVSGNYVYCPLHDWKICMKTGSAQGGDQGNVACFTVEVEGDDIYVFI</sequence>
<dbReference type="PANTHER" id="PTHR21496">
    <property type="entry name" value="FERREDOXIN-RELATED"/>
    <property type="match status" value="1"/>
</dbReference>
<dbReference type="InterPro" id="IPR036922">
    <property type="entry name" value="Rieske_2Fe-2S_sf"/>
</dbReference>
<accession>A0A268S6N9</accession>
<dbReference type="InterPro" id="IPR012748">
    <property type="entry name" value="Rieske-like_NirD"/>
</dbReference>
<evidence type="ECO:0000259" key="7">
    <source>
        <dbReference type="PROSITE" id="PS51296"/>
    </source>
</evidence>
<dbReference type="GO" id="GO:0008942">
    <property type="term" value="F:nitrite reductase [NAD(P)H] activity"/>
    <property type="evidence" value="ECO:0007669"/>
    <property type="project" value="InterPro"/>
</dbReference>
<dbReference type="GO" id="GO:0016705">
    <property type="term" value="F:oxidoreductase activity, acting on paired donors, with incorporation or reduction of molecular oxygen"/>
    <property type="evidence" value="ECO:0007669"/>
    <property type="project" value="UniProtKB-ARBA"/>
</dbReference>
<keyword evidence="2" id="KW-0479">Metal-binding</keyword>
<organism evidence="8 9">
    <name type="scientific">Shouchella clausii</name>
    <name type="common">Alkalihalobacillus clausii</name>
    <dbReference type="NCBI Taxonomy" id="79880"/>
    <lineage>
        <taxon>Bacteria</taxon>
        <taxon>Bacillati</taxon>
        <taxon>Bacillota</taxon>
        <taxon>Bacilli</taxon>
        <taxon>Bacillales</taxon>
        <taxon>Bacillaceae</taxon>
        <taxon>Shouchella</taxon>
    </lineage>
</organism>
<evidence type="ECO:0000313" key="9">
    <source>
        <dbReference type="Proteomes" id="UP000216133"/>
    </source>
</evidence>
<evidence type="ECO:0000256" key="3">
    <source>
        <dbReference type="ARBA" id="ARBA00023002"/>
    </source>
</evidence>
<reference evidence="8 9" key="1">
    <citation type="submission" date="2017-07" db="EMBL/GenBank/DDBJ databases">
        <title>Isolation and whole genome analysis of endospore-forming bacteria from heroin.</title>
        <authorList>
            <person name="Kalinowski J."/>
            <person name="Ahrens B."/>
            <person name="Al-Dilaimi A."/>
            <person name="Winkler A."/>
            <person name="Wibberg D."/>
            <person name="Schleenbecker U."/>
            <person name="Ruckert C."/>
            <person name="Wolfel R."/>
            <person name="Grass G."/>
        </authorList>
    </citation>
    <scope>NUCLEOTIDE SEQUENCE [LARGE SCALE GENOMIC DNA]</scope>
    <source>
        <strain evidence="8 9">7523-2</strain>
    </source>
</reference>
<keyword evidence="4" id="KW-0408">Iron</keyword>
<dbReference type="PROSITE" id="PS51296">
    <property type="entry name" value="RIESKE"/>
    <property type="match status" value="1"/>
</dbReference>
<dbReference type="Pfam" id="PF00355">
    <property type="entry name" value="Rieske"/>
    <property type="match status" value="1"/>
</dbReference>